<dbReference type="Proteomes" id="UP000198984">
    <property type="component" value="Unassembled WGS sequence"/>
</dbReference>
<dbReference type="RefSeq" id="WP_089912141.1">
    <property type="nucleotide sequence ID" value="NZ_FOBB01000003.1"/>
</dbReference>
<accession>A0A1H7UMV3</accession>
<dbReference type="STRING" id="573321.SAMN04488505_10349"/>
<dbReference type="EMBL" id="FOBB01000003">
    <property type="protein sequence ID" value="SEL98126.1"/>
    <property type="molecule type" value="Genomic_DNA"/>
</dbReference>
<sequence>MAILKGPMKLEGRVGDLIFYRRGNKTCCRSMPAYKPGSMTTASKQSAGEFGQASKAGKLFRQALIGLWPIPQDSGMVNRLNKTMYSALRSDPHPRGQRVITPLALKEALKNFRFNNKAVPNIQVSCTREKGQLRILLPEHWVQRLKCPRYASHVQVQVAALAMDATTGACRKVATVTDCVALDASHSGVLPLLQSPPDQRLTTVVVLQLRFIKEEANGQIYSSAEKTGMLSCIIEVLLPEKKLKPALEKRPSSRPPAALPGKQPVAITRKKPRVPEAVAAAPGRKTLVHAPQPHGFHESPS</sequence>
<dbReference type="AlphaFoldDB" id="A0A1H7UMV3"/>
<name>A0A1H7UMV3_9BACT</name>
<protein>
    <submittedName>
        <fullName evidence="2">Uncharacterized protein</fullName>
    </submittedName>
</protein>
<organism evidence="2 3">
    <name type="scientific">Chitinophaga rupis</name>
    <dbReference type="NCBI Taxonomy" id="573321"/>
    <lineage>
        <taxon>Bacteria</taxon>
        <taxon>Pseudomonadati</taxon>
        <taxon>Bacteroidota</taxon>
        <taxon>Chitinophagia</taxon>
        <taxon>Chitinophagales</taxon>
        <taxon>Chitinophagaceae</taxon>
        <taxon>Chitinophaga</taxon>
    </lineage>
</organism>
<dbReference type="OrthoDB" id="681012at2"/>
<evidence type="ECO:0000313" key="2">
    <source>
        <dbReference type="EMBL" id="SEL98126.1"/>
    </source>
</evidence>
<keyword evidence="3" id="KW-1185">Reference proteome</keyword>
<evidence type="ECO:0000256" key="1">
    <source>
        <dbReference type="SAM" id="MobiDB-lite"/>
    </source>
</evidence>
<feature type="region of interest" description="Disordered" evidence="1">
    <location>
        <begin position="246"/>
        <end position="301"/>
    </location>
</feature>
<reference evidence="2 3" key="1">
    <citation type="submission" date="2016-10" db="EMBL/GenBank/DDBJ databases">
        <authorList>
            <person name="de Groot N.N."/>
        </authorList>
    </citation>
    <scope>NUCLEOTIDE SEQUENCE [LARGE SCALE GENOMIC DNA]</scope>
    <source>
        <strain evidence="2 3">DSM 21039</strain>
    </source>
</reference>
<gene>
    <name evidence="2" type="ORF">SAMN04488505_10349</name>
</gene>
<evidence type="ECO:0000313" key="3">
    <source>
        <dbReference type="Proteomes" id="UP000198984"/>
    </source>
</evidence>
<proteinExistence type="predicted"/>